<reference evidence="2 3" key="1">
    <citation type="submission" date="2018-08" db="EMBL/GenBank/DDBJ databases">
        <title>Achromobacter xylosoxidans Genome sequencing and assembly.</title>
        <authorList>
            <person name="Wang R."/>
            <person name="Rensing C."/>
            <person name="Li Y."/>
        </authorList>
    </citation>
    <scope>NUCLEOTIDE SEQUENCE [LARGE SCALE GENOMIC DNA]</scope>
    <source>
        <strain evidence="2 3">GD003A</strain>
    </source>
</reference>
<dbReference type="InterPro" id="IPR006998">
    <property type="entry name" value="DltD"/>
</dbReference>
<dbReference type="OrthoDB" id="8648862at2"/>
<evidence type="ECO:0000256" key="1">
    <source>
        <dbReference type="SAM" id="SignalP"/>
    </source>
</evidence>
<accession>A0A424WD93</accession>
<sequence length="375" mass="41322">MFKRTLRQHALAAALALAAAAAAGWGALHSLALKTEPVPAAAPGIYIPNLGNTLQEQTRNLSRMSQALRTGDRLVILGSSELTSNDLRFVPYRYLADELQMPVLAYGHSGFQSLGMQLVLAAMAEDLSPASRVVVMLSPGWFDGEGGLGPDEFKEHANPLLPRLLRQPEGRAEVVRWLQAKGDAGVAWSMAAEQAYVFRQRLVDLWAPAAHAAPAPEREREGPPAAARVVDWEALAAEAQGAEQALMGGNRYAVRDEFFNKYLRSIPEGGKTAYLPQPLTGRDELRELDALMALLRQRGVNALFVMQPLHPLVFKDLDRFGPVQREVAALCQRYAMRCMDMYSAPFEVGTLRDVQHLGELGWLRVNQKIAEVFYP</sequence>
<gene>
    <name evidence="2" type="ORF">DY367_13930</name>
</gene>
<dbReference type="EMBL" id="QVXO01000018">
    <property type="protein sequence ID" value="RPJ91217.1"/>
    <property type="molecule type" value="Genomic_DNA"/>
</dbReference>
<proteinExistence type="predicted"/>
<dbReference type="PANTHER" id="PTHR40039">
    <property type="entry name" value="PROTEIN DLTD"/>
    <property type="match status" value="1"/>
</dbReference>
<feature type="chain" id="PRO_5019486914" evidence="1">
    <location>
        <begin position="24"/>
        <end position="375"/>
    </location>
</feature>
<dbReference type="Proteomes" id="UP000285324">
    <property type="component" value="Unassembled WGS sequence"/>
</dbReference>
<dbReference type="RefSeq" id="WP_118932798.1">
    <property type="nucleotide sequence ID" value="NZ_CP061008.1"/>
</dbReference>
<dbReference type="Pfam" id="PF04914">
    <property type="entry name" value="DltD"/>
    <property type="match status" value="2"/>
</dbReference>
<evidence type="ECO:0000313" key="3">
    <source>
        <dbReference type="Proteomes" id="UP000285324"/>
    </source>
</evidence>
<feature type="signal peptide" evidence="1">
    <location>
        <begin position="1"/>
        <end position="23"/>
    </location>
</feature>
<organism evidence="2 3">
    <name type="scientific">Alcaligenes xylosoxydans xylosoxydans</name>
    <name type="common">Achromobacter xylosoxidans</name>
    <dbReference type="NCBI Taxonomy" id="85698"/>
    <lineage>
        <taxon>Bacteria</taxon>
        <taxon>Pseudomonadati</taxon>
        <taxon>Pseudomonadota</taxon>
        <taxon>Betaproteobacteria</taxon>
        <taxon>Burkholderiales</taxon>
        <taxon>Alcaligenaceae</taxon>
        <taxon>Achromobacter</taxon>
    </lineage>
</organism>
<dbReference type="AlphaFoldDB" id="A0A424WD93"/>
<dbReference type="PANTHER" id="PTHR40039:SF1">
    <property type="entry name" value="PROTEIN DLTD"/>
    <property type="match status" value="1"/>
</dbReference>
<name>A0A424WD93_ALCXX</name>
<keyword evidence="1" id="KW-0732">Signal</keyword>
<evidence type="ECO:0000313" key="2">
    <source>
        <dbReference type="EMBL" id="RPJ91217.1"/>
    </source>
</evidence>
<comment type="caution">
    <text evidence="2">The sequence shown here is derived from an EMBL/GenBank/DDBJ whole genome shotgun (WGS) entry which is preliminary data.</text>
</comment>
<protein>
    <submittedName>
        <fullName evidence="2">DltD</fullName>
    </submittedName>
</protein>